<feature type="transmembrane region" description="Helical" evidence="4">
    <location>
        <begin position="113"/>
        <end position="140"/>
    </location>
</feature>
<feature type="transmembrane region" description="Helical" evidence="4">
    <location>
        <begin position="45"/>
        <end position="65"/>
    </location>
</feature>
<dbReference type="InterPro" id="IPR050482">
    <property type="entry name" value="Sensor_HK_TwoCompSys"/>
</dbReference>
<keyword evidence="7" id="KW-1185">Reference proteome</keyword>
<keyword evidence="1" id="KW-0808">Transferase</keyword>
<protein>
    <submittedName>
        <fullName evidence="6">Sensor histidine kinase</fullName>
    </submittedName>
</protein>
<evidence type="ECO:0000256" key="3">
    <source>
        <dbReference type="ARBA" id="ARBA00023012"/>
    </source>
</evidence>
<proteinExistence type="predicted"/>
<dbReference type="Gene3D" id="1.20.5.1930">
    <property type="match status" value="1"/>
</dbReference>
<dbReference type="GO" id="GO:0046983">
    <property type="term" value="F:protein dimerization activity"/>
    <property type="evidence" value="ECO:0007669"/>
    <property type="project" value="InterPro"/>
</dbReference>
<dbReference type="CDD" id="cd16917">
    <property type="entry name" value="HATPase_UhpB-NarQ-NarX-like"/>
    <property type="match status" value="1"/>
</dbReference>
<dbReference type="GO" id="GO:0016020">
    <property type="term" value="C:membrane"/>
    <property type="evidence" value="ECO:0007669"/>
    <property type="project" value="InterPro"/>
</dbReference>
<feature type="transmembrane region" description="Helical" evidence="4">
    <location>
        <begin position="177"/>
        <end position="199"/>
    </location>
</feature>
<dbReference type="AlphaFoldDB" id="A0A7Y2M0B9"/>
<dbReference type="Gene3D" id="3.30.565.10">
    <property type="entry name" value="Histidine kinase-like ATPase, C-terminal domain"/>
    <property type="match status" value="1"/>
</dbReference>
<dbReference type="PANTHER" id="PTHR24421:SF63">
    <property type="entry name" value="SENSOR HISTIDINE KINASE DESK"/>
    <property type="match status" value="1"/>
</dbReference>
<evidence type="ECO:0000256" key="1">
    <source>
        <dbReference type="ARBA" id="ARBA00022679"/>
    </source>
</evidence>
<feature type="transmembrane region" description="Helical" evidence="4">
    <location>
        <begin position="152"/>
        <end position="171"/>
    </location>
</feature>
<evidence type="ECO:0000256" key="4">
    <source>
        <dbReference type="SAM" id="Phobius"/>
    </source>
</evidence>
<sequence>MTDDAASDAGEAAIASPVGAPPAAWAPRGSGSGHRRGAGSAWQRYGWVMAAIWMVFLGYPLVALLRSDAAIGWIIAGWVGLAAFVVIYVAGFINGMSYSGGGLTTAPKPIQWVAFALMIVCAVVTIPAVGGSALSFVPFIMSFASYGLTRTAHWLTLAGAIIVTAAVVFLTPGGLTYLSILAIVALLGVVNTVSTWLIIRSAEAERLGLELATSEGREAVARDVHDLVGHTLTVVRMKAQLARRLMDSDPERAKAELADIEALTADAIAGVRETVAGVRSASLAEQLGSCRAALQAAGIVVSVEGEVQALSPAQSLTASWILREATTNVLRHAAARTVTVRIAPGSLVVIDDGVGTAGAEGNGVRGMRERATTAGATLTVAAGTEGGTRVEVTW</sequence>
<evidence type="ECO:0000313" key="7">
    <source>
        <dbReference type="Proteomes" id="UP000543598"/>
    </source>
</evidence>
<comment type="caution">
    <text evidence="6">The sequence shown here is derived from an EMBL/GenBank/DDBJ whole genome shotgun (WGS) entry which is preliminary data.</text>
</comment>
<evidence type="ECO:0000313" key="6">
    <source>
        <dbReference type="EMBL" id="NNH04042.1"/>
    </source>
</evidence>
<gene>
    <name evidence="6" type="ORF">HLA99_09300</name>
</gene>
<keyword evidence="4" id="KW-0472">Membrane</keyword>
<name>A0A7Y2M0B9_9MICO</name>
<dbReference type="InterPro" id="IPR036890">
    <property type="entry name" value="HATPase_C_sf"/>
</dbReference>
<reference evidence="6 7" key="1">
    <citation type="submission" date="2020-05" db="EMBL/GenBank/DDBJ databases">
        <title>MicrobeNet Type strains.</title>
        <authorList>
            <person name="Nicholson A.C."/>
        </authorList>
    </citation>
    <scope>NUCLEOTIDE SEQUENCE [LARGE SCALE GENOMIC DNA]</scope>
    <source>
        <strain evidence="6 7">JCM 14282</strain>
    </source>
</reference>
<dbReference type="EMBL" id="JABEMB010000011">
    <property type="protein sequence ID" value="NNH04042.1"/>
    <property type="molecule type" value="Genomic_DNA"/>
</dbReference>
<dbReference type="RefSeq" id="WP_167036629.1">
    <property type="nucleotide sequence ID" value="NZ_BAAANA010000001.1"/>
</dbReference>
<dbReference type="SUPFAM" id="SSF55874">
    <property type="entry name" value="ATPase domain of HSP90 chaperone/DNA topoisomerase II/histidine kinase"/>
    <property type="match status" value="1"/>
</dbReference>
<evidence type="ECO:0000259" key="5">
    <source>
        <dbReference type="Pfam" id="PF07730"/>
    </source>
</evidence>
<keyword evidence="4" id="KW-0812">Transmembrane</keyword>
<accession>A0A7Y2M0B9</accession>
<organism evidence="6 7">
    <name type="scientific">Microbacterium ulmi</name>
    <dbReference type="NCBI Taxonomy" id="179095"/>
    <lineage>
        <taxon>Bacteria</taxon>
        <taxon>Bacillati</taxon>
        <taxon>Actinomycetota</taxon>
        <taxon>Actinomycetes</taxon>
        <taxon>Micrococcales</taxon>
        <taxon>Microbacteriaceae</taxon>
        <taxon>Microbacterium</taxon>
    </lineage>
</organism>
<keyword evidence="4" id="KW-1133">Transmembrane helix</keyword>
<feature type="domain" description="Signal transduction histidine kinase subgroup 3 dimerisation and phosphoacceptor" evidence="5">
    <location>
        <begin position="217"/>
        <end position="282"/>
    </location>
</feature>
<evidence type="ECO:0000256" key="2">
    <source>
        <dbReference type="ARBA" id="ARBA00022777"/>
    </source>
</evidence>
<dbReference type="GO" id="GO:0000155">
    <property type="term" value="F:phosphorelay sensor kinase activity"/>
    <property type="evidence" value="ECO:0007669"/>
    <property type="project" value="InterPro"/>
</dbReference>
<dbReference type="Pfam" id="PF07730">
    <property type="entry name" value="HisKA_3"/>
    <property type="match status" value="1"/>
</dbReference>
<keyword evidence="2 6" id="KW-0418">Kinase</keyword>
<dbReference type="InterPro" id="IPR011712">
    <property type="entry name" value="Sig_transdc_His_kin_sub3_dim/P"/>
</dbReference>
<keyword evidence="3" id="KW-0902">Two-component regulatory system</keyword>
<feature type="transmembrane region" description="Helical" evidence="4">
    <location>
        <begin position="72"/>
        <end position="93"/>
    </location>
</feature>
<dbReference type="PANTHER" id="PTHR24421">
    <property type="entry name" value="NITRATE/NITRITE SENSOR PROTEIN NARX-RELATED"/>
    <property type="match status" value="1"/>
</dbReference>
<dbReference type="Proteomes" id="UP000543598">
    <property type="component" value="Unassembled WGS sequence"/>
</dbReference>